<dbReference type="InterPro" id="IPR016956">
    <property type="entry name" value="YdjM"/>
</dbReference>
<evidence type="ECO:0000313" key="3">
    <source>
        <dbReference type="Proteomes" id="UP000015961"/>
    </source>
</evidence>
<gene>
    <name evidence="2" type="ORF">I573_01435</name>
</gene>
<dbReference type="Pfam" id="PF04307">
    <property type="entry name" value="YdjM"/>
    <property type="match status" value="1"/>
</dbReference>
<dbReference type="RefSeq" id="WP_016185697.1">
    <property type="nucleotide sequence ID" value="NZ_ASWO01000005.1"/>
</dbReference>
<keyword evidence="1" id="KW-0472">Membrane</keyword>
<protein>
    <recommendedName>
        <fullName evidence="4">Metal-dependent hydrolase</fullName>
    </recommendedName>
</protein>
<keyword evidence="1" id="KW-0812">Transmembrane</keyword>
<evidence type="ECO:0000313" key="2">
    <source>
        <dbReference type="EMBL" id="EOT83710.1"/>
    </source>
</evidence>
<accession>S0P0K7</accession>
<dbReference type="PIRSF" id="PIRSF030780">
    <property type="entry name" value="Md_memb_hyd_prd"/>
    <property type="match status" value="1"/>
</dbReference>
<dbReference type="PATRIC" id="fig|1140003.3.peg.1202"/>
<evidence type="ECO:0000256" key="1">
    <source>
        <dbReference type="SAM" id="Phobius"/>
    </source>
</evidence>
<feature type="transmembrane region" description="Helical" evidence="1">
    <location>
        <begin position="67"/>
        <end position="85"/>
    </location>
</feature>
<proteinExistence type="predicted"/>
<keyword evidence="3" id="KW-1185">Reference proteome</keyword>
<keyword evidence="1" id="KW-1133">Transmembrane helix</keyword>
<dbReference type="eggNOG" id="COG1988">
    <property type="taxonomic scope" value="Bacteria"/>
</dbReference>
<organism evidence="2 3">
    <name type="scientific">Enterococcus sulfureus ATCC 49903</name>
    <dbReference type="NCBI Taxonomy" id="1140003"/>
    <lineage>
        <taxon>Bacteria</taxon>
        <taxon>Bacillati</taxon>
        <taxon>Bacillota</taxon>
        <taxon>Bacilli</taxon>
        <taxon>Lactobacillales</taxon>
        <taxon>Enterococcaceae</taxon>
        <taxon>Enterococcus</taxon>
    </lineage>
</organism>
<dbReference type="PANTHER" id="PTHR35531">
    <property type="entry name" value="INNER MEMBRANE PROTEIN YBCI-RELATED"/>
    <property type="match status" value="1"/>
</dbReference>
<dbReference type="OrthoDB" id="5459053at2"/>
<reference evidence="2 3" key="1">
    <citation type="submission" date="2013-03" db="EMBL/GenBank/DDBJ databases">
        <title>The Genome Sequence of Enterococcus sulfureus ATCC_49903 (PacBio/Illumina hybrid assembly).</title>
        <authorList>
            <consortium name="The Broad Institute Genomics Platform"/>
            <consortium name="The Broad Institute Genome Sequencing Center for Infectious Disease"/>
            <person name="Earl A."/>
            <person name="Russ C."/>
            <person name="Gilmore M."/>
            <person name="Surin D."/>
            <person name="Walker B."/>
            <person name="Young S."/>
            <person name="Zeng Q."/>
            <person name="Gargeya S."/>
            <person name="Fitzgerald M."/>
            <person name="Haas B."/>
            <person name="Abouelleil A."/>
            <person name="Allen A.W."/>
            <person name="Alvarado L."/>
            <person name="Arachchi H.M."/>
            <person name="Berlin A.M."/>
            <person name="Chapman S.B."/>
            <person name="Gainer-Dewar J."/>
            <person name="Goldberg J."/>
            <person name="Griggs A."/>
            <person name="Gujja S."/>
            <person name="Hansen M."/>
            <person name="Howarth C."/>
            <person name="Imamovic A."/>
            <person name="Ireland A."/>
            <person name="Larimer J."/>
            <person name="McCowan C."/>
            <person name="Murphy C."/>
            <person name="Pearson M."/>
            <person name="Poon T.W."/>
            <person name="Priest M."/>
            <person name="Roberts A."/>
            <person name="Saif S."/>
            <person name="Shea T."/>
            <person name="Sisk P."/>
            <person name="Sykes S."/>
            <person name="Wortman J."/>
            <person name="Nusbaum C."/>
            <person name="Birren B."/>
        </authorList>
    </citation>
    <scope>NUCLEOTIDE SEQUENCE [LARGE SCALE GENOMIC DNA]</scope>
    <source>
        <strain evidence="2 3">ATCC 49903</strain>
    </source>
</reference>
<dbReference type="AlphaFoldDB" id="S0P0K7"/>
<dbReference type="STRING" id="1140003.OMY_01245"/>
<dbReference type="InterPro" id="IPR007404">
    <property type="entry name" value="YdjM-like"/>
</dbReference>
<comment type="caution">
    <text evidence="2">The sequence shown here is derived from an EMBL/GenBank/DDBJ whole genome shotgun (WGS) entry which is preliminary data.</text>
</comment>
<dbReference type="EMBL" id="ASWO01000005">
    <property type="protein sequence ID" value="EOT83710.1"/>
    <property type="molecule type" value="Genomic_DNA"/>
</dbReference>
<dbReference type="Proteomes" id="UP000015961">
    <property type="component" value="Unassembled WGS sequence"/>
</dbReference>
<sequence>MLYTNHLLVSNAIALPIMAQTNTLNLTNVLLLNLGVLLPDIDEPHSVIGQRTLGLSNIIKAVFGHRGLTHTIFFPLALFFISALLTVKFDALTLSYCLAFGATLHILEDSFSKNGVYWLKPLSKFKYQIPLYTTGGVVEKTLGVGAILFIYYCYSQGKLTTVPDPFLNPAKLSQWLTAIFPH</sequence>
<evidence type="ECO:0008006" key="4">
    <source>
        <dbReference type="Google" id="ProtNLM"/>
    </source>
</evidence>
<dbReference type="PANTHER" id="PTHR35531:SF1">
    <property type="entry name" value="INNER MEMBRANE PROTEIN YBCI-RELATED"/>
    <property type="match status" value="1"/>
</dbReference>
<feature type="transmembrane region" description="Helical" evidence="1">
    <location>
        <begin position="129"/>
        <end position="152"/>
    </location>
</feature>
<name>S0P0K7_9ENTE</name>